<dbReference type="Gene3D" id="1.25.40.630">
    <property type="match status" value="1"/>
</dbReference>
<gene>
    <name evidence="6" type="ORF">TPAB3V08_LOCUS1058</name>
</gene>
<comment type="caution">
    <text evidence="6">The sequence shown here is derived from an EMBL/GenBank/DDBJ whole genome shotgun (WGS) entry which is preliminary data.</text>
</comment>
<evidence type="ECO:0000256" key="2">
    <source>
        <dbReference type="ARBA" id="ARBA00023242"/>
    </source>
</evidence>
<dbReference type="Gene3D" id="1.10.20.70">
    <property type="entry name" value="Transcription termination and cleavage factor, C-terminal domain"/>
    <property type="match status" value="1"/>
</dbReference>
<evidence type="ECO:0000259" key="5">
    <source>
        <dbReference type="Pfam" id="PF14327"/>
    </source>
</evidence>
<dbReference type="PANTHER" id="PTHR45735:SF2">
    <property type="entry name" value="CLEAVAGE STIMULATION FACTOR SUBUNIT 2"/>
    <property type="match status" value="1"/>
</dbReference>
<organism evidence="6 7">
    <name type="scientific">Timema podura</name>
    <name type="common">Walking stick</name>
    <dbReference type="NCBI Taxonomy" id="61482"/>
    <lineage>
        <taxon>Eukaryota</taxon>
        <taxon>Metazoa</taxon>
        <taxon>Ecdysozoa</taxon>
        <taxon>Arthropoda</taxon>
        <taxon>Hexapoda</taxon>
        <taxon>Insecta</taxon>
        <taxon>Pterygota</taxon>
        <taxon>Neoptera</taxon>
        <taxon>Polyneoptera</taxon>
        <taxon>Phasmatodea</taxon>
        <taxon>Timematodea</taxon>
        <taxon>Timematoidea</taxon>
        <taxon>Timematidae</taxon>
        <taxon>Timema</taxon>
    </lineage>
</organism>
<feature type="domain" description="Cleavage stimulation factor subunit 2 hinge" evidence="5">
    <location>
        <begin position="17"/>
        <end position="95"/>
    </location>
</feature>
<accession>A0ABN7NHL8</accession>
<evidence type="ECO:0000256" key="1">
    <source>
        <dbReference type="ARBA" id="ARBA00004123"/>
    </source>
</evidence>
<name>A0ABN7NHL8_TIMPD</name>
<sequence>MVCWGSGLLQGPTVEENPYGEAVQAEKAPEAISKAVASLPPEQMFELMKQMKMCVQSNPNEARTMLLRNPQLAYALLQAQVVMRIVDPHVAVSMLHKANPVPQVYMPSDKPSVVSIPTPVPAPIMPAAVPLPVPIPTPVSAPVAMTQEDSWPAASMPAANMPPLPTAGPNRNMPLPAPVQNQPPPVFGGGDVDHRTMDLRMSRSMGDQDLRIMQPVPPTIIPQQPIPVPPQSRDPRELREAFPPEQPSNVEAVESFPRDPRSTIPERFPPRDPRERGGDPRDRVGDPRERMEPRDRIEPRADPRDRIDPRERMDPRERADPRERVDPRTGTTGSISIGDIYLLCSVEILERGGRLLPVAALIMQVLQLSDEQIAMLPPEQRQSILVLKEQIAKSTQRP</sequence>
<dbReference type="InterPro" id="IPR038192">
    <property type="entry name" value="CSTF_C_sf"/>
</dbReference>
<evidence type="ECO:0000259" key="4">
    <source>
        <dbReference type="Pfam" id="PF14304"/>
    </source>
</evidence>
<evidence type="ECO:0000256" key="3">
    <source>
        <dbReference type="SAM" id="MobiDB-lite"/>
    </source>
</evidence>
<dbReference type="Pfam" id="PF14327">
    <property type="entry name" value="CSTF2_hinge"/>
    <property type="match status" value="1"/>
</dbReference>
<protein>
    <recommendedName>
        <fullName evidence="8">Cleavage stimulation factor subunit 2</fullName>
    </recommendedName>
</protein>
<dbReference type="InterPro" id="IPR026896">
    <property type="entry name" value="CSTF_C"/>
</dbReference>
<dbReference type="Proteomes" id="UP001153148">
    <property type="component" value="Unassembled WGS sequence"/>
</dbReference>
<feature type="domain" description="Transcription termination and cleavage factor C-terminal" evidence="4">
    <location>
        <begin position="359"/>
        <end position="394"/>
    </location>
</feature>
<evidence type="ECO:0000313" key="7">
    <source>
        <dbReference type="Proteomes" id="UP001153148"/>
    </source>
</evidence>
<dbReference type="EMBL" id="CAJPIN010000908">
    <property type="protein sequence ID" value="CAG2054019.1"/>
    <property type="molecule type" value="Genomic_DNA"/>
</dbReference>
<feature type="region of interest" description="Disordered" evidence="3">
    <location>
        <begin position="217"/>
        <end position="331"/>
    </location>
</feature>
<keyword evidence="7" id="KW-1185">Reference proteome</keyword>
<dbReference type="Pfam" id="PF14304">
    <property type="entry name" value="CSTF_C"/>
    <property type="match status" value="1"/>
</dbReference>
<evidence type="ECO:0000313" key="6">
    <source>
        <dbReference type="EMBL" id="CAG2054019.1"/>
    </source>
</evidence>
<comment type="subcellular location">
    <subcellularLocation>
        <location evidence="1">Nucleus</location>
    </subcellularLocation>
</comment>
<keyword evidence="2" id="KW-0539">Nucleus</keyword>
<evidence type="ECO:0008006" key="8">
    <source>
        <dbReference type="Google" id="ProtNLM"/>
    </source>
</evidence>
<feature type="compositionally biased region" description="Pro residues" evidence="3">
    <location>
        <begin position="217"/>
        <end position="232"/>
    </location>
</feature>
<reference evidence="6" key="1">
    <citation type="submission" date="2021-03" db="EMBL/GenBank/DDBJ databases">
        <authorList>
            <person name="Tran Van P."/>
        </authorList>
    </citation>
    <scope>NUCLEOTIDE SEQUENCE</scope>
</reference>
<dbReference type="InterPro" id="IPR025742">
    <property type="entry name" value="CSTF2_hinge"/>
</dbReference>
<dbReference type="PANTHER" id="PTHR45735">
    <property type="entry name" value="CLEAVAGE STIMULATION FACTOR SUBUNIT 2"/>
    <property type="match status" value="1"/>
</dbReference>
<feature type="compositionally biased region" description="Basic and acidic residues" evidence="3">
    <location>
        <begin position="268"/>
        <end position="327"/>
    </location>
</feature>
<feature type="compositionally biased region" description="Basic and acidic residues" evidence="3">
    <location>
        <begin position="233"/>
        <end position="242"/>
    </location>
</feature>
<proteinExistence type="predicted"/>